<dbReference type="RefSeq" id="WP_338731183.1">
    <property type="nucleotide sequence ID" value="NZ_CP136924.1"/>
</dbReference>
<evidence type="ECO:0000313" key="2">
    <source>
        <dbReference type="EMBL" id="WXA12222.1"/>
    </source>
</evidence>
<evidence type="ECO:0000313" key="3">
    <source>
        <dbReference type="Proteomes" id="UP001368318"/>
    </source>
</evidence>
<dbReference type="KEGG" id="mcaa:R3L15_08820"/>
<name>A0AAU6P4P6_9FLAO</name>
<organism evidence="2">
    <name type="scientific">Mangrovimonas cancribranchiae</name>
    <dbReference type="NCBI Taxonomy" id="3080055"/>
    <lineage>
        <taxon>Bacteria</taxon>
        <taxon>Pseudomonadati</taxon>
        <taxon>Bacteroidota</taxon>
        <taxon>Flavobacteriia</taxon>
        <taxon>Flavobacteriales</taxon>
        <taxon>Flavobacteriaceae</taxon>
        <taxon>Mangrovimonas</taxon>
    </lineage>
</organism>
<dbReference type="Proteomes" id="UP001368318">
    <property type="component" value="Chromosome"/>
</dbReference>
<sequence>MPETQFVLYQNLEDKGNYLDNEIEGPYPCAWENTWLGQGFYYWYHHLIIGKWWGKQRYGEGNFVIFKIICTDLSKCWDLHSGPHQEVFLYWLEKMDNEGYLKHNTTVAQVIEFIKGEYDDFDYEGIRFLGVDSISRTAIQDMGMSRIKFEIPRDKRDKNKQRFKAYFDPTPPVQVCLFKHNSLGRTGYDVVFPDEYCADYRVEDFLI</sequence>
<dbReference type="EMBL" id="CP136925">
    <property type="protein sequence ID" value="WXA12222.1"/>
    <property type="molecule type" value="Genomic_DNA"/>
</dbReference>
<dbReference type="AlphaFoldDB" id="A0AAU6P4P6"/>
<proteinExistence type="predicted"/>
<dbReference type="EMBL" id="CP136924">
    <property type="protein sequence ID" value="WXA02618.1"/>
    <property type="molecule type" value="Genomic_DNA"/>
</dbReference>
<reference evidence="2 3" key="1">
    <citation type="submission" date="2023-10" db="EMBL/GenBank/DDBJ databases">
        <title>Culture-based analysis of two novel bacteria associated with mangrove crab gills.</title>
        <authorList>
            <person name="Yang X."/>
            <person name="Garuglieri E."/>
            <person name="Van Goethem M.W."/>
            <person name="Fusi M."/>
            <person name="Marasco R."/>
            <person name="Daffonchio D.G."/>
        </authorList>
    </citation>
    <scope>NUCLEOTIDE SEQUENCE</scope>
    <source>
        <strain evidence="2">UG2-1</strain>
        <strain evidence="1">UG2-2</strain>
        <strain evidence="3">UG2_2</strain>
    </source>
</reference>
<evidence type="ECO:0000313" key="1">
    <source>
        <dbReference type="EMBL" id="WXA02618.1"/>
    </source>
</evidence>
<gene>
    <name evidence="2" type="ORF">R3L15_08820</name>
    <name evidence="1" type="ORF">R3L16_12770</name>
</gene>
<protein>
    <submittedName>
        <fullName evidence="2">Uncharacterized protein</fullName>
    </submittedName>
</protein>
<accession>A0AAU6P4P6</accession>
<keyword evidence="3" id="KW-1185">Reference proteome</keyword>